<dbReference type="InterPro" id="IPR002491">
    <property type="entry name" value="ABC_transptr_periplasmic_BD"/>
</dbReference>
<evidence type="ECO:0000259" key="1">
    <source>
        <dbReference type="PROSITE" id="PS50983"/>
    </source>
</evidence>
<accession>A0A3M0G7P9</accession>
<feature type="domain" description="Fe/B12 periplasmic-binding" evidence="1">
    <location>
        <begin position="110"/>
        <end position="382"/>
    </location>
</feature>
<sequence>MKSKTKTKIKTIPLKNTLFIISLFILFSCKQQTRVETSKTALVSSPTITQAQGFSIADNGDYKTIRVTGAFPEQERPYTYIVMDSSLSRKRKQEIKKFSASAHIEVPVSSIVVTSTTHIPSLEMLGVINALVGFPNHDYISSQKTRDRIKAGAIKELGQNESINTEVTIDLNPDVVVSFGVEGENKAMESIARSGIPVLYNGDWVEQNPLGKAEWIKFFGVLFGKEIVADSIFAEIERDYIETKKLAQGVQKKPTVMSGAMFKDVWYLPHGNSWPAKMIADAGGNYLWKDTEGTGSISLSIESVLEKAQTADFWVAPAQYASYSKLEKDNPVYAKFEAFQNRKAYTFATKKGETGGLLYYELAPNRPDLVLKDLVHFLHPNLLPDYEPQFFTPLGE</sequence>
<dbReference type="PROSITE" id="PS51257">
    <property type="entry name" value="PROKAR_LIPOPROTEIN"/>
    <property type="match status" value="1"/>
</dbReference>
<dbReference type="SUPFAM" id="SSF53807">
    <property type="entry name" value="Helical backbone' metal receptor"/>
    <property type="match status" value="1"/>
</dbReference>
<proteinExistence type="predicted"/>
<dbReference type="InterPro" id="IPR050902">
    <property type="entry name" value="ABC_Transporter_SBP"/>
</dbReference>
<comment type="caution">
    <text evidence="2">The sequence shown here is derived from an EMBL/GenBank/DDBJ whole genome shotgun (WGS) entry which is preliminary data.</text>
</comment>
<dbReference type="PROSITE" id="PS50983">
    <property type="entry name" value="FE_B12_PBP"/>
    <property type="match status" value="1"/>
</dbReference>
<dbReference type="EMBL" id="REFV01000004">
    <property type="protein sequence ID" value="RMB61041.1"/>
    <property type="molecule type" value="Genomic_DNA"/>
</dbReference>
<dbReference type="Pfam" id="PF01497">
    <property type="entry name" value="Peripla_BP_2"/>
    <property type="match status" value="1"/>
</dbReference>
<dbReference type="Gene3D" id="3.40.50.1980">
    <property type="entry name" value="Nitrogenase molybdenum iron protein domain"/>
    <property type="match status" value="2"/>
</dbReference>
<dbReference type="OrthoDB" id="9812528at2"/>
<name>A0A3M0G7P9_9FLAO</name>
<dbReference type="GO" id="GO:0071281">
    <property type="term" value="P:cellular response to iron ion"/>
    <property type="evidence" value="ECO:0007669"/>
    <property type="project" value="TreeGrafter"/>
</dbReference>
<dbReference type="AlphaFoldDB" id="A0A3M0G7P9"/>
<evidence type="ECO:0000313" key="2">
    <source>
        <dbReference type="EMBL" id="RMB61041.1"/>
    </source>
</evidence>
<organism evidence="2 3">
    <name type="scientific">Dokdonia sinensis</name>
    <dbReference type="NCBI Taxonomy" id="2479847"/>
    <lineage>
        <taxon>Bacteria</taxon>
        <taxon>Pseudomonadati</taxon>
        <taxon>Bacteroidota</taxon>
        <taxon>Flavobacteriia</taxon>
        <taxon>Flavobacteriales</taxon>
        <taxon>Flavobacteriaceae</taxon>
        <taxon>Dokdonia</taxon>
    </lineage>
</organism>
<reference evidence="2 3" key="1">
    <citation type="submission" date="2018-10" db="EMBL/GenBank/DDBJ databases">
        <title>Dokdonia luteus sp. nov., isolated from sea water.</title>
        <authorList>
            <person name="Zhou L.Y."/>
            <person name="Du Z.J."/>
        </authorList>
    </citation>
    <scope>NUCLEOTIDE SEQUENCE [LARGE SCALE GENOMIC DNA]</scope>
    <source>
        <strain evidence="2 3">SH27</strain>
    </source>
</reference>
<protein>
    <submittedName>
        <fullName evidence="2">ABC transporter substrate-binding protein</fullName>
    </submittedName>
</protein>
<evidence type="ECO:0000313" key="3">
    <source>
        <dbReference type="Proteomes" id="UP000281985"/>
    </source>
</evidence>
<dbReference type="PANTHER" id="PTHR30535">
    <property type="entry name" value="VITAMIN B12-BINDING PROTEIN"/>
    <property type="match status" value="1"/>
</dbReference>
<dbReference type="PANTHER" id="PTHR30535:SF34">
    <property type="entry name" value="MOLYBDATE-BINDING PROTEIN MOLA"/>
    <property type="match status" value="1"/>
</dbReference>
<dbReference type="Proteomes" id="UP000281985">
    <property type="component" value="Unassembled WGS sequence"/>
</dbReference>
<gene>
    <name evidence="2" type="ORF">EAX61_06075</name>
</gene>
<keyword evidence="3" id="KW-1185">Reference proteome</keyword>